<keyword evidence="5 8" id="KW-0443">Lipid metabolism</keyword>
<feature type="binding site" evidence="8">
    <location>
        <position position="36"/>
    </location>
    <ligand>
        <name>Mg(2+)</name>
        <dbReference type="ChEBI" id="CHEBI:18420"/>
    </ligand>
</feature>
<dbReference type="SUPFAM" id="SSF51395">
    <property type="entry name" value="FMN-linked oxidoreductases"/>
    <property type="match status" value="1"/>
</dbReference>
<comment type="similarity">
    <text evidence="8">Belongs to the GGGP/HepGP synthase family. Group II subfamily.</text>
</comment>
<evidence type="ECO:0000256" key="6">
    <source>
        <dbReference type="ARBA" id="ARBA00023209"/>
    </source>
</evidence>
<evidence type="ECO:0000256" key="3">
    <source>
        <dbReference type="ARBA" id="ARBA00022723"/>
    </source>
</evidence>
<dbReference type="InterPro" id="IPR039074">
    <property type="entry name" value="GGGP/HepGP_synthase_I"/>
</dbReference>
<protein>
    <recommendedName>
        <fullName evidence="8">Geranylgeranylglyceryl phosphate synthase</fullName>
        <shortName evidence="8">GGGP synthase</shortName>
        <shortName evidence="8">GGGPS</shortName>
        <ecNumber evidence="8">2.5.1.41</ecNumber>
    </recommendedName>
    <alternativeName>
        <fullName evidence="8">(S)-3-O-geranylgeranylglyceryl phosphate synthase</fullName>
    </alternativeName>
    <alternativeName>
        <fullName evidence="8">Phosphoglycerol geranylgeranyltransferase</fullName>
    </alternativeName>
</protein>
<comment type="caution">
    <text evidence="8">Lacks conserved residue(s) required for the propagation of feature annotation.</text>
</comment>
<keyword evidence="3 8" id="KW-0479">Metal-binding</keyword>
<evidence type="ECO:0000256" key="2">
    <source>
        <dbReference type="ARBA" id="ARBA00022679"/>
    </source>
</evidence>
<dbReference type="GO" id="GO:0046474">
    <property type="term" value="P:glycerophospholipid biosynthetic process"/>
    <property type="evidence" value="ECO:0007669"/>
    <property type="project" value="UniProtKB-UniRule"/>
</dbReference>
<reference evidence="10" key="1">
    <citation type="submission" date="2015-09" db="EMBL/GenBank/DDBJ databases">
        <title>Complete sequence of Algoriphagus sp. M8-2.</title>
        <authorList>
            <person name="Shintani M."/>
        </authorList>
    </citation>
    <scope>NUCLEOTIDE SEQUENCE [LARGE SCALE GENOMIC DNA]</scope>
    <source>
        <strain evidence="10">M8-2</strain>
    </source>
</reference>
<evidence type="ECO:0000256" key="1">
    <source>
        <dbReference type="ARBA" id="ARBA00022516"/>
    </source>
</evidence>
<evidence type="ECO:0000256" key="4">
    <source>
        <dbReference type="ARBA" id="ARBA00022842"/>
    </source>
</evidence>
<dbReference type="HAMAP" id="MF_00112">
    <property type="entry name" value="GGGP_HepGP_synthase"/>
    <property type="match status" value="1"/>
</dbReference>
<feature type="binding site" evidence="8">
    <location>
        <begin position="214"/>
        <end position="215"/>
    </location>
    <ligand>
        <name>sn-glycerol 1-phosphate</name>
        <dbReference type="ChEBI" id="CHEBI:57685"/>
    </ligand>
</feature>
<name>A0A142EK77_9BACT</name>
<dbReference type="OrthoDB" id="9807235at2"/>
<comment type="catalytic activity">
    <reaction evidence="8">
        <text>sn-glycerol 1-phosphate + (2E,6E,10E)-geranylgeranyl diphosphate = sn-3-O-(geranylgeranyl)glycerol 1-phosphate + diphosphate</text>
        <dbReference type="Rhea" id="RHEA:23404"/>
        <dbReference type="ChEBI" id="CHEBI:33019"/>
        <dbReference type="ChEBI" id="CHEBI:57677"/>
        <dbReference type="ChEBI" id="CHEBI:57685"/>
        <dbReference type="ChEBI" id="CHEBI:58756"/>
        <dbReference type="EC" id="2.5.1.41"/>
    </reaction>
</comment>
<evidence type="ECO:0000256" key="8">
    <source>
        <dbReference type="HAMAP-Rule" id="MF_00112"/>
    </source>
</evidence>
<dbReference type="InterPro" id="IPR038597">
    <property type="entry name" value="GGGP/HepGP_synthase_sf"/>
</dbReference>
<dbReference type="GO" id="GO:0120536">
    <property type="term" value="F:heptaprenylglyceryl phosphate synthase activity"/>
    <property type="evidence" value="ECO:0007669"/>
    <property type="project" value="UniProtKB-ARBA"/>
</dbReference>
<organism evidence="9 10">
    <name type="scientific">Algoriphagus sanaruensis</name>
    <dbReference type="NCBI Taxonomy" id="1727163"/>
    <lineage>
        <taxon>Bacteria</taxon>
        <taxon>Pseudomonadati</taxon>
        <taxon>Bacteroidota</taxon>
        <taxon>Cytophagia</taxon>
        <taxon>Cytophagales</taxon>
        <taxon>Cyclobacteriaceae</taxon>
        <taxon>Algoriphagus</taxon>
    </lineage>
</organism>
<keyword evidence="1 8" id="KW-0444">Lipid biosynthesis</keyword>
<dbReference type="AlphaFoldDB" id="A0A142EK77"/>
<dbReference type="GO" id="GO:0047294">
    <property type="term" value="F:phosphoglycerol geranylgeranyltransferase activity"/>
    <property type="evidence" value="ECO:0007669"/>
    <property type="project" value="UniProtKB-UniRule"/>
</dbReference>
<dbReference type="STRING" id="1727163.AO498_03895"/>
<dbReference type="GO" id="GO:0000287">
    <property type="term" value="F:magnesium ion binding"/>
    <property type="evidence" value="ECO:0007669"/>
    <property type="project" value="UniProtKB-UniRule"/>
</dbReference>
<accession>A0A142EK77</accession>
<evidence type="ECO:0000313" key="9">
    <source>
        <dbReference type="EMBL" id="AMQ55532.1"/>
    </source>
</evidence>
<proteinExistence type="inferred from homology"/>
<reference evidence="9 10" key="2">
    <citation type="journal article" date="2016" name="Genome Announc.">
        <title>Complete Genome Sequence of Algoriphagus sp. Strain M8-2, Isolated from a Brackish Lake.</title>
        <authorList>
            <person name="Muraguchi Y."/>
            <person name="Kushimoto K."/>
            <person name="Ohtsubo Y."/>
            <person name="Suzuki T."/>
            <person name="Dohra H."/>
            <person name="Kimbara K."/>
            <person name="Shintani M."/>
        </authorList>
    </citation>
    <scope>NUCLEOTIDE SEQUENCE [LARGE SCALE GENOMIC DNA]</scope>
    <source>
        <strain evidence="9 10">M8-2</strain>
    </source>
</reference>
<dbReference type="PANTHER" id="PTHR40029:SF2">
    <property type="entry name" value="HEPTAPRENYLGLYCERYL PHOSPHATE SYNTHASE"/>
    <property type="match status" value="1"/>
</dbReference>
<evidence type="ECO:0000256" key="7">
    <source>
        <dbReference type="ARBA" id="ARBA00023264"/>
    </source>
</evidence>
<gene>
    <name evidence="9" type="ORF">AO498_03895</name>
</gene>
<dbReference type="Proteomes" id="UP000073816">
    <property type="component" value="Chromosome"/>
</dbReference>
<dbReference type="PANTHER" id="PTHR40029">
    <property type="match status" value="1"/>
</dbReference>
<dbReference type="NCBIfam" id="TIGR01768">
    <property type="entry name" value="GGGP-family"/>
    <property type="match status" value="1"/>
</dbReference>
<keyword evidence="7 8" id="KW-1208">Phospholipid metabolism</keyword>
<dbReference type="Gene3D" id="3.20.20.390">
    <property type="entry name" value="FMN-linked oxidoreductases"/>
    <property type="match status" value="1"/>
</dbReference>
<feature type="binding site" evidence="8">
    <location>
        <position position="62"/>
    </location>
    <ligand>
        <name>Mg(2+)</name>
        <dbReference type="ChEBI" id="CHEBI:18420"/>
    </ligand>
</feature>
<dbReference type="KEGG" id="alm:AO498_03895"/>
<keyword evidence="10" id="KW-1185">Reference proteome</keyword>
<comment type="function">
    <text evidence="8">Prenyltransferase that catalyzes the transfer of the geranylgeranyl moiety of geranylgeranyl diphosphate (GGPP) to the C3 hydroxyl of sn-glycerol-1-phosphate (G1P).</text>
</comment>
<dbReference type="InterPro" id="IPR008205">
    <property type="entry name" value="GGGP_HepGP_synthase"/>
</dbReference>
<dbReference type="EMBL" id="CP012836">
    <property type="protein sequence ID" value="AMQ55532.1"/>
    <property type="molecule type" value="Genomic_DNA"/>
</dbReference>
<dbReference type="EC" id="2.5.1.41" evidence="8"/>
<sequence length="263" mass="28475">MGFLLLLQSKRKLKKLSKLISELAISGRKGVAWLVDPDKYLDFEALNWINEADLDLILFGGSSVDSGVFQSNLSTLKRRFPRVPLCIFPGSADQLSPDADGVLFLSLISGTNPEFLISSQIKAAFKVVEFGLEALPTGYLLINSGELLSVHKASNTLPILNSEVEKAVQIALAGKLLGLDYLYLEAGSGAKEPVSPEIISQIKKQTGLPLFVGGGIRDSKAVRRAFDAGADLVVLGNSIEKDPSFLAEVLEFKAMYNQLLHVN</sequence>
<evidence type="ECO:0000256" key="5">
    <source>
        <dbReference type="ARBA" id="ARBA00023098"/>
    </source>
</evidence>
<comment type="cofactor">
    <cofactor evidence="8">
        <name>Mg(2+)</name>
        <dbReference type="ChEBI" id="CHEBI:18420"/>
    </cofactor>
</comment>
<keyword evidence="2 8" id="KW-0808">Transferase</keyword>
<feature type="binding site" evidence="8">
    <location>
        <begin position="183"/>
        <end position="189"/>
    </location>
    <ligand>
        <name>sn-glycerol 1-phosphate</name>
        <dbReference type="ChEBI" id="CHEBI:57685"/>
    </ligand>
</feature>
<keyword evidence="6 8" id="KW-0594">Phospholipid biosynthesis</keyword>
<keyword evidence="4 8" id="KW-0460">Magnesium</keyword>
<evidence type="ECO:0000313" key="10">
    <source>
        <dbReference type="Proteomes" id="UP000073816"/>
    </source>
</evidence>
<dbReference type="Pfam" id="PF01884">
    <property type="entry name" value="PcrB"/>
    <property type="match status" value="1"/>
</dbReference>
<dbReference type="PATRIC" id="fig|1727163.4.peg.810"/>
<feature type="binding site" evidence="8">
    <location>
        <begin position="236"/>
        <end position="237"/>
    </location>
    <ligand>
        <name>sn-glycerol 1-phosphate</name>
        <dbReference type="ChEBI" id="CHEBI:57685"/>
    </ligand>
</feature>